<dbReference type="Proteomes" id="UP000016931">
    <property type="component" value="Unassembled WGS sequence"/>
</dbReference>
<feature type="compositionally biased region" description="Polar residues" evidence="1">
    <location>
        <begin position="110"/>
        <end position="121"/>
    </location>
</feature>
<name>N1QH69_SPHMS</name>
<sequence length="287" mass="29835">MPAARQAQQSQPPAGTSERRMPGQQGRFGAFLTGRDRGYLVESGRVAEWQQNRRGTSYHTGIVQVFIYLGWLSTRSTSRPPAQLTDEPNACVSAGCHEMTAKWAEWSASAGGSTPKQSQLEASRGGPGVERPGQGRLSMQEVVDHDRLVSRHCTAESHNSRGAGVGAGVGAGAGAGDAGGGAAVAIAVVVVVAAAAADIGWVGRGWYGGTAACVHTLKAWEPGDSGSCSGRRLVPAKLGREEASGLRKEYSNRRGRKSTNVLGHSDGGSMDLGGASPSRMPVKHSSF</sequence>
<feature type="region of interest" description="Disordered" evidence="1">
    <location>
        <begin position="1"/>
        <end position="28"/>
    </location>
</feature>
<proteinExistence type="predicted"/>
<dbReference type="HOGENOM" id="CLU_970337_0_0_1"/>
<dbReference type="EMBL" id="KB456260">
    <property type="protein sequence ID" value="EMF16566.1"/>
    <property type="molecule type" value="Genomic_DNA"/>
</dbReference>
<feature type="region of interest" description="Disordered" evidence="1">
    <location>
        <begin position="244"/>
        <end position="287"/>
    </location>
</feature>
<organism evidence="2 3">
    <name type="scientific">Sphaerulina musiva (strain SO2202)</name>
    <name type="common">Poplar stem canker fungus</name>
    <name type="synonym">Septoria musiva</name>
    <dbReference type="NCBI Taxonomy" id="692275"/>
    <lineage>
        <taxon>Eukaryota</taxon>
        <taxon>Fungi</taxon>
        <taxon>Dikarya</taxon>
        <taxon>Ascomycota</taxon>
        <taxon>Pezizomycotina</taxon>
        <taxon>Dothideomycetes</taxon>
        <taxon>Dothideomycetidae</taxon>
        <taxon>Mycosphaerellales</taxon>
        <taxon>Mycosphaerellaceae</taxon>
        <taxon>Sphaerulina</taxon>
    </lineage>
</organism>
<protein>
    <submittedName>
        <fullName evidence="2">Uncharacterized protein</fullName>
    </submittedName>
</protein>
<feature type="region of interest" description="Disordered" evidence="1">
    <location>
        <begin position="106"/>
        <end position="136"/>
    </location>
</feature>
<evidence type="ECO:0000256" key="1">
    <source>
        <dbReference type="SAM" id="MobiDB-lite"/>
    </source>
</evidence>
<reference evidence="2 3" key="1">
    <citation type="journal article" date="2012" name="PLoS Pathog.">
        <title>Diverse lifestyles and strategies of plant pathogenesis encoded in the genomes of eighteen Dothideomycetes fungi.</title>
        <authorList>
            <person name="Ohm R.A."/>
            <person name="Feau N."/>
            <person name="Henrissat B."/>
            <person name="Schoch C.L."/>
            <person name="Horwitz B.A."/>
            <person name="Barry K.W."/>
            <person name="Condon B.J."/>
            <person name="Copeland A.C."/>
            <person name="Dhillon B."/>
            <person name="Glaser F."/>
            <person name="Hesse C.N."/>
            <person name="Kosti I."/>
            <person name="LaButti K."/>
            <person name="Lindquist E.A."/>
            <person name="Lucas S."/>
            <person name="Salamov A.A."/>
            <person name="Bradshaw R.E."/>
            <person name="Ciuffetti L."/>
            <person name="Hamelin R.C."/>
            <person name="Kema G.H.J."/>
            <person name="Lawrence C."/>
            <person name="Scott J.A."/>
            <person name="Spatafora J.W."/>
            <person name="Turgeon B.G."/>
            <person name="de Wit P.J.G.M."/>
            <person name="Zhong S."/>
            <person name="Goodwin S.B."/>
            <person name="Grigoriev I.V."/>
        </authorList>
    </citation>
    <scope>NUCLEOTIDE SEQUENCE [LARGE SCALE GENOMIC DNA]</scope>
    <source>
        <strain evidence="2 3">SO2202</strain>
    </source>
</reference>
<dbReference type="AlphaFoldDB" id="N1QH69"/>
<feature type="compositionally biased region" description="Low complexity" evidence="1">
    <location>
        <begin position="1"/>
        <end position="14"/>
    </location>
</feature>
<accession>N1QH69</accession>
<keyword evidence="3" id="KW-1185">Reference proteome</keyword>
<evidence type="ECO:0000313" key="3">
    <source>
        <dbReference type="Proteomes" id="UP000016931"/>
    </source>
</evidence>
<evidence type="ECO:0000313" key="2">
    <source>
        <dbReference type="EMBL" id="EMF16566.1"/>
    </source>
</evidence>
<gene>
    <name evidence="2" type="ORF">SEPMUDRAFT_152752</name>
</gene>
<dbReference type="GeneID" id="27904619"/>
<dbReference type="RefSeq" id="XP_016764687.1">
    <property type="nucleotide sequence ID" value="XM_016907482.1"/>
</dbReference>